<dbReference type="InterPro" id="IPR039426">
    <property type="entry name" value="TonB-dep_rcpt-like"/>
</dbReference>
<evidence type="ECO:0000256" key="5">
    <source>
        <dbReference type="ARBA" id="ARBA00023077"/>
    </source>
</evidence>
<evidence type="ECO:0000256" key="8">
    <source>
        <dbReference type="PROSITE-ProRule" id="PRU01360"/>
    </source>
</evidence>
<keyword evidence="3 8" id="KW-1134">Transmembrane beta strand</keyword>
<evidence type="ECO:0000313" key="15">
    <source>
        <dbReference type="Proteomes" id="UP000199214"/>
    </source>
</evidence>
<feature type="compositionally biased region" description="Low complexity" evidence="10">
    <location>
        <begin position="30"/>
        <end position="50"/>
    </location>
</feature>
<keyword evidence="6 8" id="KW-0472">Membrane</keyword>
<feature type="region of interest" description="Disordered" evidence="10">
    <location>
        <begin position="30"/>
        <end position="72"/>
    </location>
</feature>
<dbReference type="PANTHER" id="PTHR47234:SF2">
    <property type="entry name" value="TONB-DEPENDENT RECEPTOR"/>
    <property type="match status" value="1"/>
</dbReference>
<evidence type="ECO:0000256" key="6">
    <source>
        <dbReference type="ARBA" id="ARBA00023136"/>
    </source>
</evidence>
<dbReference type="Gene3D" id="2.170.130.10">
    <property type="entry name" value="TonB-dependent receptor, plug domain"/>
    <property type="match status" value="1"/>
</dbReference>
<organism evidence="14 15">
    <name type="scientific">Sphingomonas palmae</name>
    <dbReference type="NCBI Taxonomy" id="1855283"/>
    <lineage>
        <taxon>Bacteria</taxon>
        <taxon>Pseudomonadati</taxon>
        <taxon>Pseudomonadota</taxon>
        <taxon>Alphaproteobacteria</taxon>
        <taxon>Sphingomonadales</taxon>
        <taxon>Sphingomonadaceae</taxon>
        <taxon>Sphingomonas</taxon>
    </lineage>
</organism>
<evidence type="ECO:0000256" key="9">
    <source>
        <dbReference type="RuleBase" id="RU003357"/>
    </source>
</evidence>
<dbReference type="InterPro" id="IPR037066">
    <property type="entry name" value="Plug_dom_sf"/>
</dbReference>
<keyword evidence="5 9" id="KW-0798">TonB box</keyword>
<dbReference type="Pfam" id="PF00593">
    <property type="entry name" value="TonB_dep_Rec_b-barrel"/>
    <property type="match status" value="1"/>
</dbReference>
<evidence type="ECO:0000256" key="3">
    <source>
        <dbReference type="ARBA" id="ARBA00022452"/>
    </source>
</evidence>
<dbReference type="InterPro" id="IPR012910">
    <property type="entry name" value="Plug_dom"/>
</dbReference>
<evidence type="ECO:0000256" key="4">
    <source>
        <dbReference type="ARBA" id="ARBA00022692"/>
    </source>
</evidence>
<keyword evidence="2 8" id="KW-0813">Transport</keyword>
<dbReference type="STRING" id="1855283.SAMN05216382_1172"/>
<accession>A0A1H7L813</accession>
<dbReference type="OrthoDB" id="7051241at2"/>
<sequence length="1068" mass="113132">MKKQLLASLKAGAAPVIIGLGLMSAPAFAQTQPDTTTGTTPQTAQPTAGPVEGLSPADQANPASADGNNAAAQGGDIVVTGSRIPQPNLTSSSPVTVVNQQDFKLQGVTRTEDLLNSLPQVFADQGGSVSNGATGTSTVNLRNLGANRTLVLINGRRLVPGDPSDSAADINFVPATLIKRAEVLTGGASSTYGADAVGGVVNFILDTDFTGFKLDGQYSLYQHDNNAGQGTINALRNRGFGYPSGPVADGGTIDVSGIMGTSFDDNRGHITAYLGYRKINAVTQANRDYSACALAFSRAGVPSCGGSATSANGTIFDGQSNTYQVGANSTLVPGSTPYNYAPTNYYQRPDERYTAGFFANYEVSDSFKPYMEGMFMDDRTVAQIAPSGDFGNTYSLNCNNPLLSAQQRNIICAPTSLIARSVVQNPDTGAYTTVAPSYAATGVVSSVAQNIASFGGIAGVPADAFTPFNFIDTTTGGTYNRGFAQILRRNVEGGPRQDDLQHTAYRIVAGARGDVAKGLTYDAYYQYGRTNYSETYLNDFSVTRLGRALDVVSVNGVATCRSVVDGSDPNCVPYNIFTQGGVSQASINYLATPGFQRGQVTEQIASVNFTGLLGEYGLQSPWANEGVGVNFGGEYRRETLNLNTDTAFQTGDLAGQGAATLPINGAFNVYEAFGEARVPIISDGFINSLAVEGGYRYSKYEVGARDYSTDTYKVAVDFAPVRAIRFRGAYNRAVRSPNIQEFFATQRVVLNGSTDPCAGRVLTAADAGCLAQGLRVGQTVALNPSSQYNGLIGGNPNLIPETADTYTAGVVLRPEFISFLRNFAVTVDYFNIKVKDTVRQIGQDTILASCTANAASPFCSLINRDSTGSLWRSSQGYVTDLTQNLGTLKTSGIDVGANFNSEVGSVGTISFNFNGTWLNEFKVNNGVVETYDCAGYYGTQCGTPAPEWRHKTRLTFTLADGIGISGQWRYFSAVRIDASSNQAALTGDFTAYNARIKPQSYFDLALTAPIAEKFNFRLGVQNLLDKDPPLVAGAGAYAQPAGFANGNTYPQVYDALGRYIYSGVTLNF</sequence>
<protein>
    <submittedName>
        <fullName evidence="14">TonB dependent receptor</fullName>
    </submittedName>
</protein>
<keyword evidence="15" id="KW-1185">Reference proteome</keyword>
<dbReference type="EMBL" id="FNZZ01000002">
    <property type="protein sequence ID" value="SEK95078.1"/>
    <property type="molecule type" value="Genomic_DNA"/>
</dbReference>
<dbReference type="InterPro" id="IPR000531">
    <property type="entry name" value="Beta-barrel_TonB"/>
</dbReference>
<dbReference type="Proteomes" id="UP000199214">
    <property type="component" value="Unassembled WGS sequence"/>
</dbReference>
<keyword evidence="4 8" id="KW-0812">Transmembrane</keyword>
<evidence type="ECO:0000256" key="10">
    <source>
        <dbReference type="SAM" id="MobiDB-lite"/>
    </source>
</evidence>
<dbReference type="PANTHER" id="PTHR47234">
    <property type="match status" value="1"/>
</dbReference>
<feature type="domain" description="TonB-dependent receptor plug" evidence="13">
    <location>
        <begin position="90"/>
        <end position="200"/>
    </location>
</feature>
<dbReference type="RefSeq" id="WP_093004276.1">
    <property type="nucleotide sequence ID" value="NZ_FNZZ01000002.1"/>
</dbReference>
<dbReference type="PROSITE" id="PS52016">
    <property type="entry name" value="TONB_DEPENDENT_REC_3"/>
    <property type="match status" value="1"/>
</dbReference>
<dbReference type="InterPro" id="IPR036942">
    <property type="entry name" value="Beta-barrel_TonB_sf"/>
</dbReference>
<dbReference type="Gene3D" id="2.40.170.20">
    <property type="entry name" value="TonB-dependent receptor, beta-barrel domain"/>
    <property type="match status" value="1"/>
</dbReference>
<feature type="chain" id="PRO_5011457227" evidence="11">
    <location>
        <begin position="30"/>
        <end position="1068"/>
    </location>
</feature>
<gene>
    <name evidence="14" type="ORF">SAMN05216382_1172</name>
</gene>
<feature type="signal peptide" evidence="11">
    <location>
        <begin position="1"/>
        <end position="29"/>
    </location>
</feature>
<proteinExistence type="inferred from homology"/>
<evidence type="ECO:0000256" key="1">
    <source>
        <dbReference type="ARBA" id="ARBA00004571"/>
    </source>
</evidence>
<evidence type="ECO:0000259" key="12">
    <source>
        <dbReference type="Pfam" id="PF00593"/>
    </source>
</evidence>
<dbReference type="AlphaFoldDB" id="A0A1H7L813"/>
<comment type="subcellular location">
    <subcellularLocation>
        <location evidence="1 8">Cell outer membrane</location>
        <topology evidence="1 8">Multi-pass membrane protein</topology>
    </subcellularLocation>
</comment>
<evidence type="ECO:0000313" key="14">
    <source>
        <dbReference type="EMBL" id="SEK95078.1"/>
    </source>
</evidence>
<evidence type="ECO:0000256" key="2">
    <source>
        <dbReference type="ARBA" id="ARBA00022448"/>
    </source>
</evidence>
<reference evidence="15" key="1">
    <citation type="submission" date="2016-10" db="EMBL/GenBank/DDBJ databases">
        <authorList>
            <person name="Varghese N."/>
            <person name="Submissions S."/>
        </authorList>
    </citation>
    <scope>NUCLEOTIDE SEQUENCE [LARGE SCALE GENOMIC DNA]</scope>
    <source>
        <strain evidence="15">JS21-1</strain>
    </source>
</reference>
<dbReference type="Pfam" id="PF07715">
    <property type="entry name" value="Plug"/>
    <property type="match status" value="1"/>
</dbReference>
<keyword evidence="11" id="KW-0732">Signal</keyword>
<keyword evidence="14" id="KW-0675">Receptor</keyword>
<dbReference type="GO" id="GO:0009279">
    <property type="term" value="C:cell outer membrane"/>
    <property type="evidence" value="ECO:0007669"/>
    <property type="project" value="UniProtKB-SubCell"/>
</dbReference>
<feature type="domain" description="TonB-dependent receptor-like beta-barrel" evidence="12">
    <location>
        <begin position="478"/>
        <end position="1023"/>
    </location>
</feature>
<comment type="similarity">
    <text evidence="8 9">Belongs to the TonB-dependent receptor family.</text>
</comment>
<dbReference type="SUPFAM" id="SSF56935">
    <property type="entry name" value="Porins"/>
    <property type="match status" value="1"/>
</dbReference>
<keyword evidence="7 8" id="KW-0998">Cell outer membrane</keyword>
<name>A0A1H7L813_9SPHN</name>
<evidence type="ECO:0000256" key="7">
    <source>
        <dbReference type="ARBA" id="ARBA00023237"/>
    </source>
</evidence>
<evidence type="ECO:0000256" key="11">
    <source>
        <dbReference type="SAM" id="SignalP"/>
    </source>
</evidence>
<feature type="compositionally biased region" description="Low complexity" evidence="10">
    <location>
        <begin position="60"/>
        <end position="72"/>
    </location>
</feature>
<evidence type="ECO:0000259" key="13">
    <source>
        <dbReference type="Pfam" id="PF07715"/>
    </source>
</evidence>